<dbReference type="Gene3D" id="3.40.50.10360">
    <property type="entry name" value="Hypothetical protein TT1679"/>
    <property type="match status" value="1"/>
</dbReference>
<accession>A0AAU8HTT4</accession>
<reference evidence="2" key="1">
    <citation type="journal article" date="2018" name="Antonie Van Leeuwenhoek">
        <title>Proteinivorax hydrogeniformans sp. nov., an anaerobic, haloalkaliphilic bacterium fermenting proteinaceous compounds with high hydrogen production.</title>
        <authorList>
            <person name="Boltyanskaya Y."/>
            <person name="Detkova E."/>
            <person name="Pimenov N."/>
            <person name="Kevbrin V."/>
        </authorList>
    </citation>
    <scope>NUCLEOTIDE SEQUENCE</scope>
    <source>
        <strain evidence="2">Z-710</strain>
    </source>
</reference>
<organism evidence="2">
    <name type="scientific">Proteinivorax hydrogeniformans</name>
    <dbReference type="NCBI Taxonomy" id="1826727"/>
    <lineage>
        <taxon>Bacteria</taxon>
        <taxon>Bacillati</taxon>
        <taxon>Bacillota</taxon>
        <taxon>Clostridia</taxon>
        <taxon>Eubacteriales</taxon>
        <taxon>Proteinivoracaceae</taxon>
        <taxon>Proteinivorax</taxon>
    </lineage>
</organism>
<gene>
    <name evidence="2" type="ORF">PRVXH_002580</name>
</gene>
<dbReference type="Pfam" id="PF04260">
    <property type="entry name" value="DUF436"/>
    <property type="match status" value="1"/>
</dbReference>
<dbReference type="AlphaFoldDB" id="A0AAU8HTT4"/>
<reference evidence="2" key="2">
    <citation type="submission" date="2024-06" db="EMBL/GenBank/DDBJ databases">
        <authorList>
            <person name="Petrova K.O."/>
            <person name="Toshchakov S.V."/>
            <person name="Boltjanskaja Y.V."/>
            <person name="Kevbrin V.V."/>
        </authorList>
    </citation>
    <scope>NUCLEOTIDE SEQUENCE</scope>
    <source>
        <strain evidence="2">Z-710</strain>
    </source>
</reference>
<dbReference type="RefSeq" id="WP_353893167.1">
    <property type="nucleotide sequence ID" value="NZ_CP159485.1"/>
</dbReference>
<dbReference type="NCBIfam" id="TIGR01440">
    <property type="entry name" value="TIGR01440 family protein"/>
    <property type="match status" value="1"/>
</dbReference>
<dbReference type="PROSITE" id="PS51257">
    <property type="entry name" value="PROKAR_LIPOPROTEIN"/>
    <property type="match status" value="1"/>
</dbReference>
<sequence>MYYQQVKDALAELKGKIDLSPNQILVIGCSTSEVMGKHIGKASNRDVASQIIQSLLDFKKENNVFLAIQCCEHLNRALVVEKEVCERFNLEPVTVTPHQKAGGALAEHAMISFVNPLVVEDLNRQGKAAIDIGNTLIGMHLKPVVVPVRLDNNKVGAASIIAANTRPKLIGGERAKY</sequence>
<name>A0AAU8HTT4_9FIRM</name>
<dbReference type="InterPro" id="IPR006340">
    <property type="entry name" value="DUF436"/>
</dbReference>
<evidence type="ECO:0000313" key="2">
    <source>
        <dbReference type="EMBL" id="XCI28615.1"/>
    </source>
</evidence>
<evidence type="ECO:0000256" key="1">
    <source>
        <dbReference type="HAMAP-Rule" id="MF_00800"/>
    </source>
</evidence>
<comment type="similarity">
    <text evidence="1">Belongs to the UPF0340 family.</text>
</comment>
<dbReference type="HAMAP" id="MF_00800">
    <property type="entry name" value="UPF0340"/>
    <property type="match status" value="1"/>
</dbReference>
<protein>
    <recommendedName>
        <fullName evidence="1">UPF0340 protein PRVXH_002580</fullName>
    </recommendedName>
</protein>
<dbReference type="EMBL" id="CP159485">
    <property type="protein sequence ID" value="XCI28615.1"/>
    <property type="molecule type" value="Genomic_DNA"/>
</dbReference>
<proteinExistence type="inferred from homology"/>
<dbReference type="InterPro" id="IPR028345">
    <property type="entry name" value="Antibiotic_NAT-like"/>
</dbReference>
<dbReference type="SUPFAM" id="SSF110710">
    <property type="entry name" value="TTHA0583/YokD-like"/>
    <property type="match status" value="1"/>
</dbReference>